<evidence type="ECO:0000313" key="1">
    <source>
        <dbReference type="EMBL" id="RFM35224.1"/>
    </source>
</evidence>
<reference evidence="1 2" key="1">
    <citation type="submission" date="2018-08" db="EMBL/GenBank/DDBJ databases">
        <title>Chitinophaga sp. K20C18050901, a novel bacterium isolated from forest soil.</title>
        <authorList>
            <person name="Wang C."/>
        </authorList>
    </citation>
    <scope>NUCLEOTIDE SEQUENCE [LARGE SCALE GENOMIC DNA]</scope>
    <source>
        <strain evidence="1 2">K20C18050901</strain>
    </source>
</reference>
<comment type="caution">
    <text evidence="1">The sequence shown here is derived from an EMBL/GenBank/DDBJ whole genome shotgun (WGS) entry which is preliminary data.</text>
</comment>
<dbReference type="RefSeq" id="WP_116852705.1">
    <property type="nucleotide sequence ID" value="NZ_QTJV01000002.1"/>
</dbReference>
<keyword evidence="2" id="KW-1185">Reference proteome</keyword>
<dbReference type="EMBL" id="QTJV01000002">
    <property type="protein sequence ID" value="RFM35224.1"/>
    <property type="molecule type" value="Genomic_DNA"/>
</dbReference>
<dbReference type="AlphaFoldDB" id="A0A3E1P546"/>
<dbReference type="InterPro" id="IPR008969">
    <property type="entry name" value="CarboxyPept-like_regulatory"/>
</dbReference>
<evidence type="ECO:0008006" key="3">
    <source>
        <dbReference type="Google" id="ProtNLM"/>
    </source>
</evidence>
<gene>
    <name evidence="1" type="ORF">DXN04_07475</name>
</gene>
<protein>
    <recommendedName>
        <fullName evidence="3">Carboxypeptidase-like regulatory domain-containing protein</fullName>
    </recommendedName>
</protein>
<dbReference type="SUPFAM" id="SSF49464">
    <property type="entry name" value="Carboxypeptidase regulatory domain-like"/>
    <property type="match status" value="1"/>
</dbReference>
<proteinExistence type="predicted"/>
<sequence length="255" mass="29516">MPRRIKTLPIWLGALFFSLFFCLQHAGAQVRVSGLITDIDNRQGIPNVSIINKKTRSGVLGSESGRFEIDAMPGDTLEFSMLTYERKFVAVPSTSMFINVYMTKRVITIQGVDVRGRNYVRDSAATRQEYAKYFGYKKPGAMDVLKTLPAHPITALTYLVPSKQRKRNEHFKEQLVYWEKEKYIDNRYSPELVEKMTHLNGNELDSFMMRYRPGYQFMQDATEYDLMLYIKNSFAQYQKDKAAGTLPPAKKEEEQ</sequence>
<accession>A0A3E1P546</accession>
<organism evidence="1 2">
    <name type="scientific">Chitinophaga silvisoli</name>
    <dbReference type="NCBI Taxonomy" id="2291814"/>
    <lineage>
        <taxon>Bacteria</taxon>
        <taxon>Pseudomonadati</taxon>
        <taxon>Bacteroidota</taxon>
        <taxon>Chitinophagia</taxon>
        <taxon>Chitinophagales</taxon>
        <taxon>Chitinophagaceae</taxon>
        <taxon>Chitinophaga</taxon>
    </lineage>
</organism>
<evidence type="ECO:0000313" key="2">
    <source>
        <dbReference type="Proteomes" id="UP000261174"/>
    </source>
</evidence>
<dbReference type="Proteomes" id="UP000261174">
    <property type="component" value="Unassembled WGS sequence"/>
</dbReference>
<dbReference type="OrthoDB" id="714262at2"/>
<name>A0A3E1P546_9BACT</name>